<evidence type="ECO:0000256" key="13">
    <source>
        <dbReference type="SAM" id="Phobius"/>
    </source>
</evidence>
<keyword evidence="5" id="KW-0547">Nucleotide-binding</keyword>
<feature type="transmembrane region" description="Helical" evidence="13">
    <location>
        <begin position="315"/>
        <end position="344"/>
    </location>
</feature>
<dbReference type="Gene3D" id="3.30.450.20">
    <property type="entry name" value="PAS domain"/>
    <property type="match status" value="1"/>
</dbReference>
<dbReference type="EMBL" id="LO017727">
    <property type="protein sequence ID" value="CRH07403.1"/>
    <property type="molecule type" value="Genomic_DNA"/>
</dbReference>
<evidence type="ECO:0000256" key="9">
    <source>
        <dbReference type="ARBA" id="ARBA00064003"/>
    </source>
</evidence>
<feature type="modified residue" description="4-aspartylphosphate" evidence="11">
    <location>
        <position position="816"/>
    </location>
</feature>
<dbReference type="InterPro" id="IPR001789">
    <property type="entry name" value="Sig_transdc_resp-reg_receiver"/>
</dbReference>
<dbReference type="SUPFAM" id="SSF52172">
    <property type="entry name" value="CheY-like"/>
    <property type="match status" value="1"/>
</dbReference>
<evidence type="ECO:0000256" key="12">
    <source>
        <dbReference type="SAM" id="MobiDB-lite"/>
    </source>
</evidence>
<keyword evidence="13" id="KW-1133">Transmembrane helix</keyword>
<dbReference type="Pfam" id="PF00512">
    <property type="entry name" value="HisKA"/>
    <property type="match status" value="1"/>
</dbReference>
<proteinExistence type="predicted"/>
<keyword evidence="3 11" id="KW-0597">Phosphoprotein</keyword>
<dbReference type="CDD" id="cd00130">
    <property type="entry name" value="PAS"/>
    <property type="match status" value="1"/>
</dbReference>
<dbReference type="InterPro" id="IPR035965">
    <property type="entry name" value="PAS-like_dom_sf"/>
</dbReference>
<dbReference type="Gene3D" id="3.40.50.2300">
    <property type="match status" value="3"/>
</dbReference>
<dbReference type="SMART" id="SM00091">
    <property type="entry name" value="PAS"/>
    <property type="match status" value="1"/>
</dbReference>
<reference evidence="16" key="1">
    <citation type="submission" date="2015-04" db="EMBL/GenBank/DDBJ databases">
        <authorList>
            <person name="Syromyatnikov M.Y."/>
            <person name="Popov V.N."/>
        </authorList>
    </citation>
    <scope>NUCLEOTIDE SEQUENCE</scope>
    <source>
        <strain evidence="16">MO-1</strain>
    </source>
</reference>
<feature type="domain" description="Response regulatory" evidence="15">
    <location>
        <begin position="767"/>
        <end position="888"/>
    </location>
</feature>
<dbReference type="PANTHER" id="PTHR45339">
    <property type="entry name" value="HYBRID SIGNAL TRANSDUCTION HISTIDINE KINASE J"/>
    <property type="match status" value="1"/>
</dbReference>
<evidence type="ECO:0000256" key="10">
    <source>
        <dbReference type="ARBA" id="ARBA00068150"/>
    </source>
</evidence>
<evidence type="ECO:0000256" key="4">
    <source>
        <dbReference type="ARBA" id="ARBA00022679"/>
    </source>
</evidence>
<keyword evidence="13" id="KW-0812">Transmembrane</keyword>
<dbReference type="SUPFAM" id="SSF55785">
    <property type="entry name" value="PYP-like sensor domain (PAS domain)"/>
    <property type="match status" value="1"/>
</dbReference>
<dbReference type="SUPFAM" id="SSF47384">
    <property type="entry name" value="Homodimeric domain of signal transducing histidine kinase"/>
    <property type="match status" value="1"/>
</dbReference>
<dbReference type="Gene3D" id="3.30.565.10">
    <property type="entry name" value="Histidine kinase-like ATPase, C-terminal domain"/>
    <property type="match status" value="1"/>
</dbReference>
<dbReference type="InterPro" id="IPR036890">
    <property type="entry name" value="HATPase_C_sf"/>
</dbReference>
<dbReference type="InterPro" id="IPR003594">
    <property type="entry name" value="HATPase_dom"/>
</dbReference>
<dbReference type="InterPro" id="IPR004358">
    <property type="entry name" value="Sig_transdc_His_kin-like_C"/>
</dbReference>
<keyword evidence="6 16" id="KW-0418">Kinase</keyword>
<gene>
    <name evidence="16" type="ORF">MAGMO_3265</name>
</gene>
<evidence type="ECO:0000256" key="6">
    <source>
        <dbReference type="ARBA" id="ARBA00022777"/>
    </source>
</evidence>
<dbReference type="FunFam" id="3.30.565.10:FF:000010">
    <property type="entry name" value="Sensor histidine kinase RcsC"/>
    <property type="match status" value="1"/>
</dbReference>
<dbReference type="EC" id="2.7.13.3" evidence="2"/>
<dbReference type="SUPFAM" id="SSF55874">
    <property type="entry name" value="ATPase domain of HSP90 chaperone/DNA topoisomerase II/histidine kinase"/>
    <property type="match status" value="1"/>
</dbReference>
<dbReference type="InterPro" id="IPR000014">
    <property type="entry name" value="PAS"/>
</dbReference>
<keyword evidence="8" id="KW-0902">Two-component regulatory system</keyword>
<keyword evidence="13" id="KW-0472">Membrane</keyword>
<evidence type="ECO:0000256" key="7">
    <source>
        <dbReference type="ARBA" id="ARBA00022840"/>
    </source>
</evidence>
<dbReference type="GO" id="GO:0005524">
    <property type="term" value="F:ATP binding"/>
    <property type="evidence" value="ECO:0007669"/>
    <property type="project" value="UniProtKB-KW"/>
</dbReference>
<dbReference type="CDD" id="cd16922">
    <property type="entry name" value="HATPase_EvgS-ArcB-TorS-like"/>
    <property type="match status" value="1"/>
</dbReference>
<evidence type="ECO:0000256" key="2">
    <source>
        <dbReference type="ARBA" id="ARBA00012438"/>
    </source>
</evidence>
<sequence>MQSQAAATKRVLFLNSYHAGYFWSDNITKGIQAHFKDRHEVELITQYMDTKRYASADHYAQLAKLYSSKYGQTAIDLVITSDDNAFNFFKTHRRQIAPQAPWVFCGLDKVTAERLQGLEQVYGVEEDLGMNDTLDLLLTIHPQTKQIVVVADQTTSGRSYIAKTQELAKTLPSDITVKILTNKSVDEMKQALASLPSHSVVIYMSFIRDRLGQLLSLEQSHRMVAKHASVPVYVTWGFRPGLGITGGDITSGFKQGEVASQVAQRLLDQDDLASLPQLQKAPHVTLFDYAALKRFKIDPRMLPKQALIFNRPETFWTLFPIATNVATVAIVLLMVALLILITYVRRLRAARHKLEESERYNRMLFEKSPIGLALCKMDGELVDINLAYADIIGRSIAETKELTYWDITPKDYAEQEGTQLQSLEDRGAYGPYEKEYIHKSGARVPVCLTGQIITLGGEKYIWSSVEDNSIRHQAEMLRKQHQSELEAKVQERTEELSRAKDIAQKADQAKSEFLAAMSHEIRTPMNTILGMAELMAESDLPIAQREHLQVLRLAGDSLLALINNILDLSKIEANQLVLEYTPTHLPTVLEEVVCMLTPQAERKGLQITQHIDDHLYQPIKGDTQRIKQILINLLNNAIKFTEQGHIHLQVRLKGPERIEIRVEDSGIGIASDHLNSIFKPFKQGDSSITRRYGGTGLGLAICQQLVSAKGGRLWATSLLGKGSTFYCELPLKFSEVPAVPPQARVSPHGGEETLSRSPEQHMQSHKHILLVDDSEDNLRLIKAFLAKAPYQVDTADEGAQAIALFTAAHYDLVLMDIQMPVMDGITATRKIRQWEAEHRPAEPPTPIVALTAHAMLEDSTRSLEAGCNLHVTKPIRKAHLLSLMHDLLS</sequence>
<accession>A0A1S7LLW4</accession>
<name>A0A1S7LLW4_MAGMO</name>
<dbReference type="PROSITE" id="PS50110">
    <property type="entry name" value="RESPONSE_REGULATORY"/>
    <property type="match status" value="1"/>
</dbReference>
<protein>
    <recommendedName>
        <fullName evidence="10">Sensory/regulatory protein RpfC</fullName>
        <ecNumber evidence="2">2.7.13.3</ecNumber>
    </recommendedName>
</protein>
<evidence type="ECO:0000256" key="1">
    <source>
        <dbReference type="ARBA" id="ARBA00000085"/>
    </source>
</evidence>
<evidence type="ECO:0000259" key="15">
    <source>
        <dbReference type="PROSITE" id="PS50110"/>
    </source>
</evidence>
<dbReference type="PRINTS" id="PR00344">
    <property type="entry name" value="BCTRLSENSOR"/>
</dbReference>
<dbReference type="CDD" id="cd17546">
    <property type="entry name" value="REC_hyHK_CKI1_RcsC-like"/>
    <property type="match status" value="1"/>
</dbReference>
<dbReference type="PANTHER" id="PTHR45339:SF1">
    <property type="entry name" value="HYBRID SIGNAL TRANSDUCTION HISTIDINE KINASE J"/>
    <property type="match status" value="1"/>
</dbReference>
<evidence type="ECO:0000259" key="14">
    <source>
        <dbReference type="PROSITE" id="PS50109"/>
    </source>
</evidence>
<dbReference type="Gene3D" id="1.10.287.130">
    <property type="match status" value="1"/>
</dbReference>
<feature type="region of interest" description="Disordered" evidence="12">
    <location>
        <begin position="741"/>
        <end position="762"/>
    </location>
</feature>
<dbReference type="Pfam" id="PF02518">
    <property type="entry name" value="HATPase_c"/>
    <property type="match status" value="1"/>
</dbReference>
<dbReference type="SMART" id="SM00388">
    <property type="entry name" value="HisKA"/>
    <property type="match status" value="1"/>
</dbReference>
<keyword evidence="4" id="KW-0808">Transferase</keyword>
<feature type="domain" description="Histidine kinase" evidence="14">
    <location>
        <begin position="516"/>
        <end position="733"/>
    </location>
</feature>
<evidence type="ECO:0000256" key="11">
    <source>
        <dbReference type="PROSITE-ProRule" id="PRU00169"/>
    </source>
</evidence>
<dbReference type="PROSITE" id="PS50109">
    <property type="entry name" value="HIS_KIN"/>
    <property type="match status" value="1"/>
</dbReference>
<dbReference type="InterPro" id="IPR036097">
    <property type="entry name" value="HisK_dim/P_sf"/>
</dbReference>
<dbReference type="GO" id="GO:0000155">
    <property type="term" value="F:phosphorelay sensor kinase activity"/>
    <property type="evidence" value="ECO:0007669"/>
    <property type="project" value="InterPro"/>
</dbReference>
<dbReference type="FunFam" id="1.10.287.130:FF:000002">
    <property type="entry name" value="Two-component osmosensing histidine kinase"/>
    <property type="match status" value="1"/>
</dbReference>
<organism evidence="16">
    <name type="scientific">Magnetococcus massalia (strain MO-1)</name>
    <dbReference type="NCBI Taxonomy" id="451514"/>
    <lineage>
        <taxon>Bacteria</taxon>
        <taxon>Pseudomonadati</taxon>
        <taxon>Pseudomonadota</taxon>
        <taxon>Magnetococcia</taxon>
        <taxon>Magnetococcales</taxon>
        <taxon>Magnetococcaceae</taxon>
        <taxon>Magnetococcus</taxon>
    </lineage>
</organism>
<dbReference type="InterPro" id="IPR011006">
    <property type="entry name" value="CheY-like_superfamily"/>
</dbReference>
<dbReference type="InterPro" id="IPR005467">
    <property type="entry name" value="His_kinase_dom"/>
</dbReference>
<dbReference type="NCBIfam" id="TIGR00229">
    <property type="entry name" value="sensory_box"/>
    <property type="match status" value="1"/>
</dbReference>
<dbReference type="SMART" id="SM00387">
    <property type="entry name" value="HATPase_c"/>
    <property type="match status" value="1"/>
</dbReference>
<dbReference type="InterPro" id="IPR003661">
    <property type="entry name" value="HisK_dim/P_dom"/>
</dbReference>
<dbReference type="CDD" id="cd00082">
    <property type="entry name" value="HisKA"/>
    <property type="match status" value="1"/>
</dbReference>
<evidence type="ECO:0000256" key="3">
    <source>
        <dbReference type="ARBA" id="ARBA00022553"/>
    </source>
</evidence>
<dbReference type="SMART" id="SM00448">
    <property type="entry name" value="REC"/>
    <property type="match status" value="1"/>
</dbReference>
<comment type="catalytic activity">
    <reaction evidence="1">
        <text>ATP + protein L-histidine = ADP + protein N-phospho-L-histidine.</text>
        <dbReference type="EC" id="2.7.13.3"/>
    </reaction>
</comment>
<evidence type="ECO:0000256" key="8">
    <source>
        <dbReference type="ARBA" id="ARBA00023012"/>
    </source>
</evidence>
<comment type="subunit">
    <text evidence="9">At low DSF concentrations, interacts with RpfF.</text>
</comment>
<keyword evidence="7" id="KW-0067">ATP-binding</keyword>
<evidence type="ECO:0000256" key="5">
    <source>
        <dbReference type="ARBA" id="ARBA00022741"/>
    </source>
</evidence>
<dbReference type="Pfam" id="PF00072">
    <property type="entry name" value="Response_reg"/>
    <property type="match status" value="1"/>
</dbReference>
<dbReference type="AlphaFoldDB" id="A0A1S7LLW4"/>
<evidence type="ECO:0000313" key="16">
    <source>
        <dbReference type="EMBL" id="CRH07403.1"/>
    </source>
</evidence>